<dbReference type="InterPro" id="IPR036291">
    <property type="entry name" value="NAD(P)-bd_dom_sf"/>
</dbReference>
<protein>
    <submittedName>
        <fullName evidence="7">NAD(P)-dependent oxidoreductase</fullName>
    </submittedName>
</protein>
<feature type="domain" description="3-hydroxyisobutyrate dehydrogenase-like NAD-binding" evidence="6">
    <location>
        <begin position="171"/>
        <end position="290"/>
    </location>
</feature>
<dbReference type="InterPro" id="IPR002204">
    <property type="entry name" value="3-OH-isobutyrate_DH-rel_CS"/>
</dbReference>
<reference evidence="7" key="1">
    <citation type="submission" date="2022-04" db="EMBL/GenBank/DDBJ databases">
        <title>Genomic mining of Alcaligenes faecalis D334 producing ectoin and derivatives.</title>
        <authorList>
            <person name="Doan V.T."/>
            <person name="Quach N.T."/>
            <person name="Vu T.-H.-N."/>
            <person name="Phi Q.-T."/>
        </authorList>
    </citation>
    <scope>NUCLEOTIDE SEQUENCE</scope>
    <source>
        <strain evidence="7">D334</strain>
    </source>
</reference>
<dbReference type="PANTHER" id="PTHR43060:SF15">
    <property type="entry name" value="3-HYDROXYISOBUTYRATE DEHYDROGENASE-LIKE 1, MITOCHONDRIAL-RELATED"/>
    <property type="match status" value="1"/>
</dbReference>
<name>A0AAE9HAJ8_ALCFA</name>
<evidence type="ECO:0000313" key="7">
    <source>
        <dbReference type="EMBL" id="UPL22959.1"/>
    </source>
</evidence>
<dbReference type="PROSITE" id="PS00895">
    <property type="entry name" value="3_HYDROXYISOBUT_DH"/>
    <property type="match status" value="1"/>
</dbReference>
<evidence type="ECO:0000313" key="8">
    <source>
        <dbReference type="Proteomes" id="UP000830925"/>
    </source>
</evidence>
<dbReference type="Proteomes" id="UP000830925">
    <property type="component" value="Chromosome"/>
</dbReference>
<evidence type="ECO:0000259" key="6">
    <source>
        <dbReference type="Pfam" id="PF14833"/>
    </source>
</evidence>
<proteinExistence type="inferred from homology"/>
<evidence type="ECO:0000256" key="1">
    <source>
        <dbReference type="ARBA" id="ARBA00009080"/>
    </source>
</evidence>
<comment type="similarity">
    <text evidence="1">Belongs to the HIBADH-related family.</text>
</comment>
<dbReference type="EMBL" id="CP095873">
    <property type="protein sequence ID" value="UPL22959.1"/>
    <property type="molecule type" value="Genomic_DNA"/>
</dbReference>
<dbReference type="GO" id="GO:0016054">
    <property type="term" value="P:organic acid catabolic process"/>
    <property type="evidence" value="ECO:0007669"/>
    <property type="project" value="UniProtKB-ARBA"/>
</dbReference>
<dbReference type="Pfam" id="PF14833">
    <property type="entry name" value="NAD_binding_11"/>
    <property type="match status" value="1"/>
</dbReference>
<organism evidence="7 8">
    <name type="scientific">Alcaligenes faecalis</name>
    <dbReference type="NCBI Taxonomy" id="511"/>
    <lineage>
        <taxon>Bacteria</taxon>
        <taxon>Pseudomonadati</taxon>
        <taxon>Pseudomonadota</taxon>
        <taxon>Betaproteobacteria</taxon>
        <taxon>Burkholderiales</taxon>
        <taxon>Alcaligenaceae</taxon>
        <taxon>Alcaligenes</taxon>
    </lineage>
</organism>
<dbReference type="SUPFAM" id="SSF51735">
    <property type="entry name" value="NAD(P)-binding Rossmann-fold domains"/>
    <property type="match status" value="1"/>
</dbReference>
<dbReference type="InterPro" id="IPR013328">
    <property type="entry name" value="6PGD_dom2"/>
</dbReference>
<dbReference type="InterPro" id="IPR015815">
    <property type="entry name" value="HIBADH-related"/>
</dbReference>
<dbReference type="Gene3D" id="3.40.50.720">
    <property type="entry name" value="NAD(P)-binding Rossmann-like Domain"/>
    <property type="match status" value="1"/>
</dbReference>
<dbReference type="SUPFAM" id="SSF48179">
    <property type="entry name" value="6-phosphogluconate dehydrogenase C-terminal domain-like"/>
    <property type="match status" value="1"/>
</dbReference>
<dbReference type="Pfam" id="PF03446">
    <property type="entry name" value="NAD_binding_2"/>
    <property type="match status" value="1"/>
</dbReference>
<dbReference type="GO" id="GO:0051287">
    <property type="term" value="F:NAD binding"/>
    <property type="evidence" value="ECO:0007669"/>
    <property type="project" value="InterPro"/>
</dbReference>
<dbReference type="InterPro" id="IPR029154">
    <property type="entry name" value="HIBADH-like_NADP-bd"/>
</dbReference>
<evidence type="ECO:0000256" key="4">
    <source>
        <dbReference type="PIRSR" id="PIRSR000103-1"/>
    </source>
</evidence>
<dbReference type="InterPro" id="IPR008927">
    <property type="entry name" value="6-PGluconate_DH-like_C_sf"/>
</dbReference>
<dbReference type="GO" id="GO:0016491">
    <property type="term" value="F:oxidoreductase activity"/>
    <property type="evidence" value="ECO:0007669"/>
    <property type="project" value="UniProtKB-KW"/>
</dbReference>
<dbReference type="PIRSF" id="PIRSF000103">
    <property type="entry name" value="HIBADH"/>
    <property type="match status" value="1"/>
</dbReference>
<dbReference type="AlphaFoldDB" id="A0AAE9HAJ8"/>
<feature type="domain" description="6-phosphogluconate dehydrogenase NADP-binding" evidence="5">
    <location>
        <begin position="10"/>
        <end position="168"/>
    </location>
</feature>
<dbReference type="RefSeq" id="WP_247966724.1">
    <property type="nucleotide sequence ID" value="NZ_CP095873.1"/>
</dbReference>
<evidence type="ECO:0000259" key="5">
    <source>
        <dbReference type="Pfam" id="PF03446"/>
    </source>
</evidence>
<keyword evidence="3" id="KW-0520">NAD</keyword>
<feature type="active site" evidence="4">
    <location>
        <position position="177"/>
    </location>
</feature>
<dbReference type="PANTHER" id="PTHR43060">
    <property type="entry name" value="3-HYDROXYISOBUTYRATE DEHYDROGENASE-LIKE 1, MITOCHONDRIAL-RELATED"/>
    <property type="match status" value="1"/>
</dbReference>
<dbReference type="InterPro" id="IPR006115">
    <property type="entry name" value="6PGDH_NADP-bd"/>
</dbReference>
<keyword evidence="2" id="KW-0560">Oxidoreductase</keyword>
<dbReference type="Gene3D" id="1.10.1040.10">
    <property type="entry name" value="N-(1-d-carboxylethyl)-l-norvaline Dehydrogenase, domain 2"/>
    <property type="match status" value="1"/>
</dbReference>
<dbReference type="GO" id="GO:0050661">
    <property type="term" value="F:NADP binding"/>
    <property type="evidence" value="ECO:0007669"/>
    <property type="project" value="InterPro"/>
</dbReference>
<evidence type="ECO:0000256" key="3">
    <source>
        <dbReference type="ARBA" id="ARBA00023027"/>
    </source>
</evidence>
<gene>
    <name evidence="7" type="ORF">MXF72_07760</name>
</gene>
<accession>A0AAE9HAJ8</accession>
<sequence>MNPINAAPVRIGFVGLGQMGKPMALNLRGDDTALYVTSRVQDAYPELAQAGATTCADLSGLADAQIVFLSLPGTAAVLEVIFGDGGLLSLLQPGSIIVDTSTMEHGATMDIHARLANTRIQFLDAPVSGMQSRAEDGTLTVMCGGSLQTFEAVKPWLDRMGNNVLYMGEAGSGQLAKLVNQLLFDIHCAALAEILPMSRRMGLDPEKITSVINSGTGRSYASEFFLPRILKRHFGDGYPLKAAYKDLVSAAELGAQHCIPMPVLAAATATYQMSLLAGHGDSDKGAMTQYFEDLLAVSFSTVTVGKETQHD</sequence>
<evidence type="ECO:0000256" key="2">
    <source>
        <dbReference type="ARBA" id="ARBA00023002"/>
    </source>
</evidence>